<proteinExistence type="inferred from homology"/>
<evidence type="ECO:0000256" key="13">
    <source>
        <dbReference type="RuleBase" id="RU362022"/>
    </source>
</evidence>
<keyword evidence="15" id="KW-1185">Reference proteome</keyword>
<keyword evidence="10 13" id="KW-0472">Membrane</keyword>
<dbReference type="InterPro" id="IPR025770">
    <property type="entry name" value="PPMT_MeTrfase"/>
</dbReference>
<evidence type="ECO:0000256" key="7">
    <source>
        <dbReference type="ARBA" id="ARBA00022691"/>
    </source>
</evidence>
<dbReference type="PROSITE" id="PS51564">
    <property type="entry name" value="SAM_ICMT"/>
    <property type="match status" value="1"/>
</dbReference>
<name>A0AAN9YWL6_9ORTH</name>
<evidence type="ECO:0000256" key="11">
    <source>
        <dbReference type="ARBA" id="ARBA00023572"/>
    </source>
</evidence>
<feature type="transmembrane region" description="Helical" evidence="13">
    <location>
        <begin position="29"/>
        <end position="48"/>
    </location>
</feature>
<evidence type="ECO:0000256" key="9">
    <source>
        <dbReference type="ARBA" id="ARBA00022989"/>
    </source>
</evidence>
<keyword evidence="6" id="KW-0808">Transferase</keyword>
<evidence type="ECO:0000313" key="14">
    <source>
        <dbReference type="EMBL" id="KAK7792247.1"/>
    </source>
</evidence>
<dbReference type="Pfam" id="PF04140">
    <property type="entry name" value="ICMT"/>
    <property type="match status" value="1"/>
</dbReference>
<comment type="caution">
    <text evidence="14">The sequence shown here is derived from an EMBL/GenBank/DDBJ whole genome shotgun (WGS) entry which is preliminary data.</text>
</comment>
<dbReference type="Proteomes" id="UP001378592">
    <property type="component" value="Unassembled WGS sequence"/>
</dbReference>
<keyword evidence="5 13" id="KW-0489">Methyltransferase</keyword>
<evidence type="ECO:0000313" key="15">
    <source>
        <dbReference type="Proteomes" id="UP001378592"/>
    </source>
</evidence>
<comment type="subcellular location">
    <subcellularLocation>
        <location evidence="13">Endoplasmic reticulum membrane</location>
        <topology evidence="13">Multi-pass membrane protein</topology>
    </subcellularLocation>
    <subcellularLocation>
        <location evidence="2">Membrane</location>
        <topology evidence="2">Multi-pass membrane protein</topology>
    </subcellularLocation>
</comment>
<keyword evidence="9 13" id="KW-1133">Transmembrane helix</keyword>
<evidence type="ECO:0000256" key="2">
    <source>
        <dbReference type="ARBA" id="ARBA00004141"/>
    </source>
</evidence>
<evidence type="ECO:0000256" key="6">
    <source>
        <dbReference type="ARBA" id="ARBA00022679"/>
    </source>
</evidence>
<accession>A0AAN9YWL6</accession>
<dbReference type="EC" id="2.1.1.100" evidence="4 13"/>
<evidence type="ECO:0000256" key="5">
    <source>
        <dbReference type="ARBA" id="ARBA00022603"/>
    </source>
</evidence>
<dbReference type="EMBL" id="JAZDUA010000461">
    <property type="protein sequence ID" value="KAK7792247.1"/>
    <property type="molecule type" value="Genomic_DNA"/>
</dbReference>
<keyword evidence="13" id="KW-0256">Endoplasmic reticulum</keyword>
<comment type="similarity">
    <text evidence="3 13">Belongs to the class VI-like SAM-binding methyltransferase superfamily. Isoprenylcysteine carboxyl methyltransferase family.</text>
</comment>
<dbReference type="GO" id="GO:0032259">
    <property type="term" value="P:methylation"/>
    <property type="evidence" value="ECO:0007669"/>
    <property type="project" value="UniProtKB-KW"/>
</dbReference>
<dbReference type="Gene3D" id="1.20.120.1630">
    <property type="match status" value="1"/>
</dbReference>
<keyword evidence="8 13" id="KW-0812">Transmembrane</keyword>
<gene>
    <name evidence="14" type="ORF">R5R35_012860</name>
</gene>
<dbReference type="PANTHER" id="PTHR12714:SF9">
    <property type="entry name" value="PROTEIN-S-ISOPRENYLCYSTEINE O-METHYLTRANSFERASE"/>
    <property type="match status" value="1"/>
</dbReference>
<protein>
    <recommendedName>
        <fullName evidence="12 13">Protein-S-isoprenylcysteine O-methyltransferase</fullName>
        <ecNumber evidence="4 13">2.1.1.100</ecNumber>
    </recommendedName>
</protein>
<dbReference type="GO" id="GO:0004671">
    <property type="term" value="F:protein C-terminal S-isoprenylcysteine carboxyl O-methyltransferase activity"/>
    <property type="evidence" value="ECO:0007669"/>
    <property type="project" value="UniProtKB-EC"/>
</dbReference>
<dbReference type="AlphaFoldDB" id="A0AAN9YWL6"/>
<dbReference type="InterPro" id="IPR007269">
    <property type="entry name" value="ICMT_MeTrfase"/>
</dbReference>
<evidence type="ECO:0000256" key="3">
    <source>
        <dbReference type="ARBA" id="ARBA00009140"/>
    </source>
</evidence>
<reference evidence="14 15" key="1">
    <citation type="submission" date="2024-03" db="EMBL/GenBank/DDBJ databases">
        <title>The genome assembly and annotation of the cricket Gryllus longicercus Weissman &amp; Gray.</title>
        <authorList>
            <person name="Szrajer S."/>
            <person name="Gray D."/>
            <person name="Ylla G."/>
        </authorList>
    </citation>
    <scope>NUCLEOTIDE SEQUENCE [LARGE SCALE GENOMIC DNA]</scope>
    <source>
        <strain evidence="14">DAG 2021-001</strain>
        <tissue evidence="14">Whole body minus gut</tissue>
    </source>
</reference>
<feature type="transmembrane region" description="Helical" evidence="13">
    <location>
        <begin position="60"/>
        <end position="85"/>
    </location>
</feature>
<comment type="catalytic activity">
    <reaction evidence="1 13">
        <text>[protein]-C-terminal S-[(2E,6E)-farnesyl]-L-cysteine + S-adenosyl-L-methionine = [protein]-C-terminal S-[(2E,6E)-farnesyl]-L-cysteine methyl ester + S-adenosyl-L-homocysteine</text>
        <dbReference type="Rhea" id="RHEA:21672"/>
        <dbReference type="Rhea" id="RHEA-COMP:12125"/>
        <dbReference type="Rhea" id="RHEA-COMP:12126"/>
        <dbReference type="ChEBI" id="CHEBI:57856"/>
        <dbReference type="ChEBI" id="CHEBI:59789"/>
        <dbReference type="ChEBI" id="CHEBI:90510"/>
        <dbReference type="ChEBI" id="CHEBI:90511"/>
        <dbReference type="EC" id="2.1.1.100"/>
    </reaction>
</comment>
<feature type="transmembrane region" description="Helical" evidence="13">
    <location>
        <begin position="92"/>
        <end position="111"/>
    </location>
</feature>
<evidence type="ECO:0000256" key="8">
    <source>
        <dbReference type="ARBA" id="ARBA00022692"/>
    </source>
</evidence>
<organism evidence="14 15">
    <name type="scientific">Gryllus longicercus</name>
    <dbReference type="NCBI Taxonomy" id="2509291"/>
    <lineage>
        <taxon>Eukaryota</taxon>
        <taxon>Metazoa</taxon>
        <taxon>Ecdysozoa</taxon>
        <taxon>Arthropoda</taxon>
        <taxon>Hexapoda</taxon>
        <taxon>Insecta</taxon>
        <taxon>Pterygota</taxon>
        <taxon>Neoptera</taxon>
        <taxon>Polyneoptera</taxon>
        <taxon>Orthoptera</taxon>
        <taxon>Ensifera</taxon>
        <taxon>Gryllidea</taxon>
        <taxon>Grylloidea</taxon>
        <taxon>Gryllidae</taxon>
        <taxon>Gryllinae</taxon>
        <taxon>Gryllus</taxon>
    </lineage>
</organism>
<dbReference type="GO" id="GO:0005789">
    <property type="term" value="C:endoplasmic reticulum membrane"/>
    <property type="evidence" value="ECO:0007669"/>
    <property type="project" value="UniProtKB-SubCell"/>
</dbReference>
<evidence type="ECO:0000256" key="1">
    <source>
        <dbReference type="ARBA" id="ARBA00001450"/>
    </source>
</evidence>
<keyword evidence="7 13" id="KW-0949">S-adenosyl-L-methionine</keyword>
<sequence>MLVYNGKVSLCCFLSSQLILLLLIPRIDFISVCLINHFWWLFPLYYLLENAVLPAFLNGAAYQVAIRALFLGFAFCCGIFIAFYLQPSWQVFGYYMCFLSFFHYSEFLMIAITNPRTLSLDSFVLNHSREYAIAAISSWVEFFIEWYFFPGLKQSYEITYVGIILCIAGEGLRKLAMLTAKSNFTHIIQSVQEEGHQLVTHGVYSYCRHPSYVGWFYWSIGTQLILVNPICITGYILASWQFFRDRILIEEVTLLNFFGEDYYQYQKKVPTGLPYIQGYKIEP</sequence>
<evidence type="ECO:0000256" key="12">
    <source>
        <dbReference type="ARBA" id="ARBA00023656"/>
    </source>
</evidence>
<feature type="transmembrane region" description="Helical" evidence="13">
    <location>
        <begin position="215"/>
        <end position="238"/>
    </location>
</feature>
<comment type="function">
    <text evidence="11">Catalyzes the post-translational methylation of isoprenylated C-terminal cysteine residues.</text>
</comment>
<dbReference type="PANTHER" id="PTHR12714">
    <property type="entry name" value="PROTEIN-S ISOPRENYLCYSTEINE O-METHYLTRANSFERASE"/>
    <property type="match status" value="1"/>
</dbReference>
<evidence type="ECO:0000256" key="10">
    <source>
        <dbReference type="ARBA" id="ARBA00023136"/>
    </source>
</evidence>
<evidence type="ECO:0000256" key="4">
    <source>
        <dbReference type="ARBA" id="ARBA00012151"/>
    </source>
</evidence>